<organism evidence="1 2">
    <name type="scientific">Clunio marinus</name>
    <dbReference type="NCBI Taxonomy" id="568069"/>
    <lineage>
        <taxon>Eukaryota</taxon>
        <taxon>Metazoa</taxon>
        <taxon>Ecdysozoa</taxon>
        <taxon>Arthropoda</taxon>
        <taxon>Hexapoda</taxon>
        <taxon>Insecta</taxon>
        <taxon>Pterygota</taxon>
        <taxon>Neoptera</taxon>
        <taxon>Endopterygota</taxon>
        <taxon>Diptera</taxon>
        <taxon>Nematocera</taxon>
        <taxon>Chironomoidea</taxon>
        <taxon>Chironomidae</taxon>
        <taxon>Clunio</taxon>
    </lineage>
</organism>
<gene>
    <name evidence="1" type="ORF">CLUMA_CG017867</name>
</gene>
<keyword evidence="2" id="KW-1185">Reference proteome</keyword>
<protein>
    <submittedName>
        <fullName evidence="1">CLUMA_CG017867, isoform A</fullName>
    </submittedName>
</protein>
<dbReference type="Proteomes" id="UP000183832">
    <property type="component" value="Unassembled WGS sequence"/>
</dbReference>
<sequence length="70" mass="8047">MLLIMFLVANVGALGVMRRGSKIKVKRFACIRQKEKSYVMVSSEFFTFRDFFGNPCNQSTACLMILWKTS</sequence>
<accession>A0A1J1J074</accession>
<evidence type="ECO:0000313" key="1">
    <source>
        <dbReference type="EMBL" id="CRL04814.1"/>
    </source>
</evidence>
<name>A0A1J1J074_9DIPT</name>
<dbReference type="EMBL" id="CVRI01000063">
    <property type="protein sequence ID" value="CRL04814.1"/>
    <property type="molecule type" value="Genomic_DNA"/>
</dbReference>
<dbReference type="AlphaFoldDB" id="A0A1J1J074"/>
<proteinExistence type="predicted"/>
<reference evidence="1 2" key="1">
    <citation type="submission" date="2015-04" db="EMBL/GenBank/DDBJ databases">
        <authorList>
            <person name="Syromyatnikov M.Y."/>
            <person name="Popov V.N."/>
        </authorList>
    </citation>
    <scope>NUCLEOTIDE SEQUENCE [LARGE SCALE GENOMIC DNA]</scope>
</reference>
<evidence type="ECO:0000313" key="2">
    <source>
        <dbReference type="Proteomes" id="UP000183832"/>
    </source>
</evidence>